<keyword evidence="1" id="KW-1133">Transmembrane helix</keyword>
<dbReference type="EMBL" id="FOKQ01000055">
    <property type="protein sequence ID" value="SFD26657.1"/>
    <property type="molecule type" value="Genomic_DNA"/>
</dbReference>
<feature type="transmembrane region" description="Helical" evidence="1">
    <location>
        <begin position="75"/>
        <end position="94"/>
    </location>
</feature>
<evidence type="ECO:0000313" key="3">
    <source>
        <dbReference type="Proteomes" id="UP000182192"/>
    </source>
</evidence>
<evidence type="ECO:0000313" key="2">
    <source>
        <dbReference type="EMBL" id="SFD26657.1"/>
    </source>
</evidence>
<protein>
    <recommendedName>
        <fullName evidence="4">TrbC/VIRB2 family protein</fullName>
    </recommendedName>
</protein>
<keyword evidence="1" id="KW-0812">Transmembrane</keyword>
<evidence type="ECO:0000256" key="1">
    <source>
        <dbReference type="SAM" id="Phobius"/>
    </source>
</evidence>
<name>A0A1I1QXF3_RUMAL</name>
<sequence length="129" mass="12888">MKTKGKTTAVKKMFAIIVMVYTMIVCSAFSSSAAGITTADTETAIGTTLSAQGGGGDGWGAITQWISEATAQVKLIGYGLAAFCVMCLGIIFITGGGQGLQKGKGMAVSILVGVAVLSFGVGLIGSLQG</sequence>
<proteinExistence type="predicted"/>
<feature type="transmembrane region" description="Helical" evidence="1">
    <location>
        <begin position="106"/>
        <end position="127"/>
    </location>
</feature>
<gene>
    <name evidence="2" type="ORF">SAMN02910406_03538</name>
</gene>
<dbReference type="OrthoDB" id="9935461at2"/>
<reference evidence="2 3" key="1">
    <citation type="submission" date="2016-10" db="EMBL/GenBank/DDBJ databases">
        <authorList>
            <person name="de Groot N.N."/>
        </authorList>
    </citation>
    <scope>NUCLEOTIDE SEQUENCE [LARGE SCALE GENOMIC DNA]</scope>
    <source>
        <strain evidence="2 3">AR67</strain>
    </source>
</reference>
<keyword evidence="1" id="KW-0472">Membrane</keyword>
<feature type="transmembrane region" description="Helical" evidence="1">
    <location>
        <begin position="12"/>
        <end position="30"/>
    </location>
</feature>
<organism evidence="2 3">
    <name type="scientific">Ruminococcus albus</name>
    <dbReference type="NCBI Taxonomy" id="1264"/>
    <lineage>
        <taxon>Bacteria</taxon>
        <taxon>Bacillati</taxon>
        <taxon>Bacillota</taxon>
        <taxon>Clostridia</taxon>
        <taxon>Eubacteriales</taxon>
        <taxon>Oscillospiraceae</taxon>
        <taxon>Ruminococcus</taxon>
    </lineage>
</organism>
<dbReference type="Proteomes" id="UP000182192">
    <property type="component" value="Unassembled WGS sequence"/>
</dbReference>
<evidence type="ECO:0008006" key="4">
    <source>
        <dbReference type="Google" id="ProtNLM"/>
    </source>
</evidence>
<dbReference type="AlphaFoldDB" id="A0A1I1QXF3"/>
<accession>A0A1I1QXF3</accession>
<dbReference type="RefSeq" id="WP_074963284.1">
    <property type="nucleotide sequence ID" value="NZ_FOKQ01000055.1"/>
</dbReference>